<evidence type="ECO:0000256" key="1">
    <source>
        <dbReference type="ARBA" id="ARBA00004442"/>
    </source>
</evidence>
<evidence type="ECO:0000256" key="2">
    <source>
        <dbReference type="ARBA" id="ARBA00023136"/>
    </source>
</evidence>
<dbReference type="Gene3D" id="3.30.1330.60">
    <property type="entry name" value="OmpA-like domain"/>
    <property type="match status" value="1"/>
</dbReference>
<evidence type="ECO:0000256" key="3">
    <source>
        <dbReference type="ARBA" id="ARBA00023237"/>
    </source>
</evidence>
<dbReference type="RefSeq" id="WP_386738096.1">
    <property type="nucleotide sequence ID" value="NZ_JBHRXI010000051.1"/>
</dbReference>
<dbReference type="InterPro" id="IPR006665">
    <property type="entry name" value="OmpA-like"/>
</dbReference>
<keyword evidence="3" id="KW-0998">Cell outer membrane</keyword>
<evidence type="ECO:0000313" key="8">
    <source>
        <dbReference type="Proteomes" id="UP001595629"/>
    </source>
</evidence>
<protein>
    <submittedName>
        <fullName evidence="7">OmpA family protein</fullName>
    </submittedName>
</protein>
<comment type="subcellular location">
    <subcellularLocation>
        <location evidence="1">Cell outer membrane</location>
    </subcellularLocation>
</comment>
<gene>
    <name evidence="7" type="ORF">ACFORG_23715</name>
</gene>
<evidence type="ECO:0000256" key="4">
    <source>
        <dbReference type="PROSITE-ProRule" id="PRU00473"/>
    </source>
</evidence>
<dbReference type="Proteomes" id="UP001595629">
    <property type="component" value="Unassembled WGS sequence"/>
</dbReference>
<comment type="caution">
    <text evidence="7">The sequence shown here is derived from an EMBL/GenBank/DDBJ whole genome shotgun (WGS) entry which is preliminary data.</text>
</comment>
<evidence type="ECO:0000259" key="6">
    <source>
        <dbReference type="PROSITE" id="PS51123"/>
    </source>
</evidence>
<dbReference type="SUPFAM" id="SSF103088">
    <property type="entry name" value="OmpA-like"/>
    <property type="match status" value="1"/>
</dbReference>
<proteinExistence type="predicted"/>
<dbReference type="CDD" id="cd07185">
    <property type="entry name" value="OmpA_C-like"/>
    <property type="match status" value="1"/>
</dbReference>
<accession>A0ABV7TMC1</accession>
<dbReference type="Pfam" id="PF00691">
    <property type="entry name" value="OmpA"/>
    <property type="match status" value="1"/>
</dbReference>
<keyword evidence="5" id="KW-0732">Signal</keyword>
<dbReference type="InterPro" id="IPR036737">
    <property type="entry name" value="OmpA-like_sf"/>
</dbReference>
<dbReference type="PANTHER" id="PTHR30329">
    <property type="entry name" value="STATOR ELEMENT OF FLAGELLAR MOTOR COMPLEX"/>
    <property type="match status" value="1"/>
</dbReference>
<dbReference type="InterPro" id="IPR006664">
    <property type="entry name" value="OMP_bac"/>
</dbReference>
<keyword evidence="8" id="KW-1185">Reference proteome</keyword>
<dbReference type="PANTHER" id="PTHR30329:SF21">
    <property type="entry name" value="LIPOPROTEIN YIAD-RELATED"/>
    <property type="match status" value="1"/>
</dbReference>
<dbReference type="PRINTS" id="PR01021">
    <property type="entry name" value="OMPADOMAIN"/>
</dbReference>
<dbReference type="InterPro" id="IPR050330">
    <property type="entry name" value="Bact_OuterMem_StrucFunc"/>
</dbReference>
<dbReference type="EMBL" id="JBHRXI010000051">
    <property type="protein sequence ID" value="MFC3616762.1"/>
    <property type="molecule type" value="Genomic_DNA"/>
</dbReference>
<feature type="signal peptide" evidence="5">
    <location>
        <begin position="1"/>
        <end position="18"/>
    </location>
</feature>
<feature type="chain" id="PRO_5045612960" evidence="5">
    <location>
        <begin position="19"/>
        <end position="231"/>
    </location>
</feature>
<keyword evidence="2 4" id="KW-0472">Membrane</keyword>
<name>A0ABV7TMC1_9RHOB</name>
<reference evidence="8" key="1">
    <citation type="journal article" date="2019" name="Int. J. Syst. Evol. Microbiol.">
        <title>The Global Catalogue of Microorganisms (GCM) 10K type strain sequencing project: providing services to taxonomists for standard genome sequencing and annotation.</title>
        <authorList>
            <consortium name="The Broad Institute Genomics Platform"/>
            <consortium name="The Broad Institute Genome Sequencing Center for Infectious Disease"/>
            <person name="Wu L."/>
            <person name="Ma J."/>
        </authorList>
    </citation>
    <scope>NUCLEOTIDE SEQUENCE [LARGE SCALE GENOMIC DNA]</scope>
    <source>
        <strain evidence="8">KCTC 42911</strain>
    </source>
</reference>
<feature type="domain" description="OmpA-like" evidence="6">
    <location>
        <begin position="18"/>
        <end position="135"/>
    </location>
</feature>
<dbReference type="PROSITE" id="PS51123">
    <property type="entry name" value="OMPA_2"/>
    <property type="match status" value="1"/>
</dbReference>
<evidence type="ECO:0000256" key="5">
    <source>
        <dbReference type="SAM" id="SignalP"/>
    </source>
</evidence>
<dbReference type="PROSITE" id="PS51257">
    <property type="entry name" value="PROKAR_LIPOPROTEIN"/>
    <property type="match status" value="1"/>
</dbReference>
<evidence type="ECO:0000313" key="7">
    <source>
        <dbReference type="EMBL" id="MFC3616762.1"/>
    </source>
</evidence>
<organism evidence="7 8">
    <name type="scientific">Lutimaribacter marinistellae</name>
    <dbReference type="NCBI Taxonomy" id="1820329"/>
    <lineage>
        <taxon>Bacteria</taxon>
        <taxon>Pseudomonadati</taxon>
        <taxon>Pseudomonadota</taxon>
        <taxon>Alphaproteobacteria</taxon>
        <taxon>Rhodobacterales</taxon>
        <taxon>Roseobacteraceae</taxon>
        <taxon>Lutimaribacter</taxon>
    </lineage>
</organism>
<sequence>MRNWFQSLVFGIVFSCLASIGLAQTFGTVNFEFDSDQLDESGRAQVLEIAEALKAIDTYKPTVVVGYTDAVGSSAYNDNLGLRRARTVAQALIAAGVPVDRVDTIQSRGERELLVAVRTPERLNRRVTVGLGQILAACRSYRDVPLSQDDIGDTLQADLVAQVVDARSVYQQLTQTGGNPSAFQMAGAARSDCEQAAGYSGDSIRKLEYAKRCMCSTARMDVALGRVPPPS</sequence>